<gene>
    <name evidence="2" type="ORF">PsYK624_159320</name>
</gene>
<organism evidence="2 3">
    <name type="scientific">Phanerochaete sordida</name>
    <dbReference type="NCBI Taxonomy" id="48140"/>
    <lineage>
        <taxon>Eukaryota</taxon>
        <taxon>Fungi</taxon>
        <taxon>Dikarya</taxon>
        <taxon>Basidiomycota</taxon>
        <taxon>Agaricomycotina</taxon>
        <taxon>Agaricomycetes</taxon>
        <taxon>Polyporales</taxon>
        <taxon>Phanerochaetaceae</taxon>
        <taxon>Phanerochaete</taxon>
    </lineage>
</organism>
<feature type="compositionally biased region" description="Polar residues" evidence="1">
    <location>
        <begin position="197"/>
        <end position="211"/>
    </location>
</feature>
<feature type="compositionally biased region" description="Low complexity" evidence="1">
    <location>
        <begin position="841"/>
        <end position="854"/>
    </location>
</feature>
<feature type="compositionally biased region" description="Basic and acidic residues" evidence="1">
    <location>
        <begin position="385"/>
        <end position="412"/>
    </location>
</feature>
<feature type="compositionally biased region" description="Polar residues" evidence="1">
    <location>
        <begin position="27"/>
        <end position="43"/>
    </location>
</feature>
<reference evidence="2 3" key="1">
    <citation type="submission" date="2021-08" db="EMBL/GenBank/DDBJ databases">
        <title>Draft Genome Sequence of Phanerochaete sordida strain YK-624.</title>
        <authorList>
            <person name="Mori T."/>
            <person name="Dohra H."/>
            <person name="Suzuki T."/>
            <person name="Kawagishi H."/>
            <person name="Hirai H."/>
        </authorList>
    </citation>
    <scope>NUCLEOTIDE SEQUENCE [LARGE SCALE GENOMIC DNA]</scope>
    <source>
        <strain evidence="2 3">YK-624</strain>
    </source>
</reference>
<evidence type="ECO:0000256" key="1">
    <source>
        <dbReference type="SAM" id="MobiDB-lite"/>
    </source>
</evidence>
<name>A0A9P3GRU7_9APHY</name>
<feature type="region of interest" description="Disordered" evidence="1">
    <location>
        <begin position="1"/>
        <end position="525"/>
    </location>
</feature>
<feature type="compositionally biased region" description="Basic residues" evidence="1">
    <location>
        <begin position="872"/>
        <end position="881"/>
    </location>
</feature>
<sequence length="1142" mass="121910">MYRQPSEHAYPRPPQHQGAIMAHDEYSQASQTFYPQYPQQSAYSRAAPQPDPSYYQPQSPPARQASIYGPPLAQSQQPQQMHSQRPIRSRPIPASQFKEDPAFSPDPRSNPLAGFTNFTMNSKEEIVPAAGTQGQNTPPNTHGSASKRDPSAIYAYPPAPPVTPASATSQYPPPSLQPFPSAGSHHSRPPSEGDSFYTRSSFTSSAPSHNGSHPRDPRGSNDASSVRLAYDDADADERVIPPEPSSAARQSYYSKYGGAEPDEPRRPEEQSSRKLHKARHEDKDKRQMSQASLASSANTSYSSSKSSSASSFARAQSGGVSIASSKSKSSLRVVNPDPYAIFTPPQHSPDSSASSIISSSEGPHTPPSFHGHFDPNSPFPSSEKGYTDDKRLRREKSKEAAMAHDEEHEHHHEHAHKHGHATVEAPPAYSPLPTPTETVAAAGPSRGHDSKIEYSTGPVQVTLTPSGITLDPLQPSTSQASASSSSSRKARREAANDLERPELPQANVSAPELHVPPQREEPVRPTTVPIAAPAPAVAATMSSAPSAGGPSAPPLAKSRSRKPSIATPPKDLDKIDELDESDPLGVAWHMAGPYDAIPRPVKIIQPDAHGGEGGRPKIFAAQAGGHGQGAHSSSGGGSHGRRKHMVADPSITSFAVKPGQLFPLIAQPAYPPPPLAAPAPSQAPFSPTMRQAYVNNHMVPGATAPERPPPLFSPTPSEMARQHSARDLRRDRRERERESVSLNEPNLSGVGTAYASTLSEGHSTSGSSGFASFASAHAAMPRSNERGRTVPPPMQMQREQHMHPHDQHQHHEEHNVLHRPHPHPVQPMAGMPPEQQLKPQSSRSSLSRARSAPNSAPPSAPPSSAPSTNSSHSHHSSHHSHQQQVLSNEPPPTPDIQLPPPPPPPQSSQSIPPPPGSMRSGAPSMHSSATGSSGRSQMPPSNRYMPRKLVMPTPLQPMQPLPGTAPAPAASYAPSARSASSGAQGAPLKHSQTVPSRAARPAAQEIPISQGKNVLRKHKENGQGAPERVVRSQSSRANMGAANASSASLGRESRRGEPAGAPGATAVWAGHVVVVPEEKKKGGLGALFGFGGGGGGAAKEREREREREKERVLAERARENERARTREGQREREKKKLSKARR</sequence>
<feature type="compositionally biased region" description="Polar residues" evidence="1">
    <location>
        <begin position="132"/>
        <end position="144"/>
    </location>
</feature>
<feature type="compositionally biased region" description="Pro residues" evidence="1">
    <location>
        <begin position="889"/>
        <end position="916"/>
    </location>
</feature>
<feature type="compositionally biased region" description="Low complexity" evidence="1">
    <location>
        <begin position="966"/>
        <end position="987"/>
    </location>
</feature>
<feature type="compositionally biased region" description="Polar residues" evidence="1">
    <location>
        <begin position="925"/>
        <end position="940"/>
    </location>
</feature>
<proteinExistence type="predicted"/>
<feature type="compositionally biased region" description="Low complexity" evidence="1">
    <location>
        <begin position="46"/>
        <end position="86"/>
    </location>
</feature>
<dbReference type="EMBL" id="BPQB01000115">
    <property type="protein sequence ID" value="GJE99661.1"/>
    <property type="molecule type" value="Genomic_DNA"/>
</dbReference>
<dbReference type="AlphaFoldDB" id="A0A9P3GRU7"/>
<feature type="compositionally biased region" description="Gly residues" evidence="1">
    <location>
        <begin position="1083"/>
        <end position="1097"/>
    </location>
</feature>
<feature type="compositionally biased region" description="Polar residues" evidence="1">
    <location>
        <begin position="457"/>
        <end position="467"/>
    </location>
</feature>
<comment type="caution">
    <text evidence="2">The sequence shown here is derived from an EMBL/GenBank/DDBJ whole genome shotgun (WGS) entry which is preliminary data.</text>
</comment>
<dbReference type="Proteomes" id="UP000703269">
    <property type="component" value="Unassembled WGS sequence"/>
</dbReference>
<feature type="region of interest" description="Disordered" evidence="1">
    <location>
        <begin position="539"/>
        <end position="577"/>
    </location>
</feature>
<evidence type="ECO:0000313" key="2">
    <source>
        <dbReference type="EMBL" id="GJE99661.1"/>
    </source>
</evidence>
<keyword evidence="3" id="KW-1185">Reference proteome</keyword>
<dbReference type="OrthoDB" id="2684446at2759"/>
<feature type="compositionally biased region" description="Basic and acidic residues" evidence="1">
    <location>
        <begin position="1098"/>
        <end position="1134"/>
    </location>
</feature>
<evidence type="ECO:0000313" key="3">
    <source>
        <dbReference type="Proteomes" id="UP000703269"/>
    </source>
</evidence>
<feature type="compositionally biased region" description="Low complexity" evidence="1">
    <location>
        <begin position="761"/>
        <end position="779"/>
    </location>
</feature>
<feature type="compositionally biased region" description="Basic and acidic residues" evidence="1">
    <location>
        <begin position="720"/>
        <end position="739"/>
    </location>
</feature>
<feature type="compositionally biased region" description="Low complexity" evidence="1">
    <location>
        <begin position="291"/>
        <end position="330"/>
    </location>
</feature>
<accession>A0A9P3GRU7</accession>
<protein>
    <submittedName>
        <fullName evidence="2">Uncharacterized protein</fullName>
    </submittedName>
</protein>
<feature type="compositionally biased region" description="Basic and acidic residues" evidence="1">
    <location>
        <begin position="262"/>
        <end position="272"/>
    </location>
</feature>
<feature type="compositionally biased region" description="Pro residues" evidence="1">
    <location>
        <begin position="954"/>
        <end position="965"/>
    </location>
</feature>
<feature type="compositionally biased region" description="Basic and acidic residues" evidence="1">
    <location>
        <begin position="798"/>
        <end position="816"/>
    </location>
</feature>
<feature type="compositionally biased region" description="Low complexity" evidence="1">
    <location>
        <begin position="476"/>
        <end position="487"/>
    </location>
</feature>
<feature type="compositionally biased region" description="Pro residues" evidence="1">
    <location>
        <begin position="855"/>
        <end position="864"/>
    </location>
</feature>
<feature type="compositionally biased region" description="Low complexity" evidence="1">
    <location>
        <begin position="1034"/>
        <end position="1048"/>
    </location>
</feature>
<feature type="compositionally biased region" description="Basic and acidic residues" evidence="1">
    <location>
        <begin position="492"/>
        <end position="502"/>
    </location>
</feature>
<feature type="region of interest" description="Disordered" evidence="1">
    <location>
        <begin position="699"/>
        <end position="1065"/>
    </location>
</feature>
<feature type="region of interest" description="Disordered" evidence="1">
    <location>
        <begin position="1083"/>
        <end position="1142"/>
    </location>
</feature>
<feature type="compositionally biased region" description="Low complexity" evidence="1">
    <location>
        <begin position="539"/>
        <end position="556"/>
    </location>
</feature>
<feature type="compositionally biased region" description="Gly residues" evidence="1">
    <location>
        <begin position="624"/>
        <end position="638"/>
    </location>
</feature>
<feature type="compositionally biased region" description="Basic and acidic residues" evidence="1">
    <location>
        <begin position="1"/>
        <end position="10"/>
    </location>
</feature>
<feature type="compositionally biased region" description="Low complexity" evidence="1">
    <location>
        <begin position="351"/>
        <end position="360"/>
    </location>
</feature>
<feature type="region of interest" description="Disordered" evidence="1">
    <location>
        <begin position="607"/>
        <end position="644"/>
    </location>
</feature>